<dbReference type="PRINTS" id="PR00469">
    <property type="entry name" value="PNDRDTASEII"/>
</dbReference>
<comment type="caution">
    <text evidence="6">The sequence shown here is derived from an EMBL/GenBank/DDBJ whole genome shotgun (WGS) entry which is preliminary data.</text>
</comment>
<organism evidence="6 7">
    <name type="scientific">Pueribacillus theae</name>
    <dbReference type="NCBI Taxonomy" id="2171751"/>
    <lineage>
        <taxon>Bacteria</taxon>
        <taxon>Bacillati</taxon>
        <taxon>Bacillota</taxon>
        <taxon>Bacilli</taxon>
        <taxon>Bacillales</taxon>
        <taxon>Bacillaceae</taxon>
        <taxon>Pueribacillus</taxon>
    </lineage>
</organism>
<dbReference type="InterPro" id="IPR023753">
    <property type="entry name" value="FAD/NAD-binding_dom"/>
</dbReference>
<dbReference type="PRINTS" id="PR00368">
    <property type="entry name" value="FADPNR"/>
</dbReference>
<keyword evidence="7" id="KW-1185">Reference proteome</keyword>
<dbReference type="PANTHER" id="PTHR48105">
    <property type="entry name" value="THIOREDOXIN REDUCTASE 1-RELATED-RELATED"/>
    <property type="match status" value="1"/>
</dbReference>
<evidence type="ECO:0000313" key="6">
    <source>
        <dbReference type="EMBL" id="PWA11232.1"/>
    </source>
</evidence>
<dbReference type="Pfam" id="PF07992">
    <property type="entry name" value="Pyr_redox_2"/>
    <property type="match status" value="1"/>
</dbReference>
<comment type="subunit">
    <text evidence="2">Homodimer.</text>
</comment>
<keyword evidence="3" id="KW-0285">Flavoprotein</keyword>
<dbReference type="Gene3D" id="3.50.50.60">
    <property type="entry name" value="FAD/NAD(P)-binding domain"/>
    <property type="match status" value="2"/>
</dbReference>
<evidence type="ECO:0000313" key="7">
    <source>
        <dbReference type="Proteomes" id="UP000245998"/>
    </source>
</evidence>
<dbReference type="InterPro" id="IPR036188">
    <property type="entry name" value="FAD/NAD-bd_sf"/>
</dbReference>
<dbReference type="OrthoDB" id="9806179at2"/>
<proteinExistence type="predicted"/>
<sequence length="305" mass="33456">MNETLLDVVIIGGGPGGLSAALVLGRSRRNVTVIDADHPRNAVVNETHGFLSRDGINPKELKNRSMLDLEKYDNTTMIKDEVVGLKKQNNTFIVTTKTGAVFYSKKVVVATGVVDDLPDIQGLREVYGTSVFHCPYCDGWERKDEPLAVFGSGEKLEDFTKLIYNISKEMIVFTNGAEENNNELKQALKRRSIPIVETPIKQLQSRDGQLEAIVTIDGRTFHRTGGFLAETGEKQAFCIPENLGVTLNKWGGYETGDHGLTNVEGLYVIGDAKNMFTGLIGSAAEGYEVGVAINHELAMEDWASM</sequence>
<protein>
    <submittedName>
        <fullName evidence="6">NAD(P)/FAD-dependent oxidoreductase</fullName>
    </submittedName>
</protein>
<dbReference type="InterPro" id="IPR050097">
    <property type="entry name" value="Ferredoxin-NADP_redctase_2"/>
</dbReference>
<dbReference type="RefSeq" id="WP_116554694.1">
    <property type="nucleotide sequence ID" value="NZ_QCZG01000017.1"/>
</dbReference>
<evidence type="ECO:0000256" key="2">
    <source>
        <dbReference type="ARBA" id="ARBA00011738"/>
    </source>
</evidence>
<evidence type="ECO:0000256" key="4">
    <source>
        <dbReference type="ARBA" id="ARBA00023002"/>
    </source>
</evidence>
<feature type="domain" description="FAD/NAD(P)-binding" evidence="5">
    <location>
        <begin position="7"/>
        <end position="273"/>
    </location>
</feature>
<keyword evidence="4" id="KW-0560">Oxidoreductase</keyword>
<dbReference type="SUPFAM" id="SSF51905">
    <property type="entry name" value="FAD/NAD(P)-binding domain"/>
    <property type="match status" value="1"/>
</dbReference>
<reference evidence="6 7" key="1">
    <citation type="submission" date="2018-04" db="EMBL/GenBank/DDBJ databases">
        <title>Camelliibacillus theae gen. nov., sp. nov., isolated from Pu'er tea.</title>
        <authorList>
            <person name="Niu L."/>
        </authorList>
    </citation>
    <scope>NUCLEOTIDE SEQUENCE [LARGE SCALE GENOMIC DNA]</scope>
    <source>
        <strain evidence="6 7">T8</strain>
    </source>
</reference>
<accession>A0A2U1K1D5</accession>
<dbReference type="AlphaFoldDB" id="A0A2U1K1D5"/>
<evidence type="ECO:0000256" key="3">
    <source>
        <dbReference type="ARBA" id="ARBA00022630"/>
    </source>
</evidence>
<name>A0A2U1K1D5_9BACI</name>
<evidence type="ECO:0000256" key="1">
    <source>
        <dbReference type="ARBA" id="ARBA00001974"/>
    </source>
</evidence>
<dbReference type="EMBL" id="QCZG01000017">
    <property type="protein sequence ID" value="PWA11232.1"/>
    <property type="molecule type" value="Genomic_DNA"/>
</dbReference>
<evidence type="ECO:0000259" key="5">
    <source>
        <dbReference type="Pfam" id="PF07992"/>
    </source>
</evidence>
<dbReference type="Proteomes" id="UP000245998">
    <property type="component" value="Unassembled WGS sequence"/>
</dbReference>
<dbReference type="GO" id="GO:0016491">
    <property type="term" value="F:oxidoreductase activity"/>
    <property type="evidence" value="ECO:0007669"/>
    <property type="project" value="UniProtKB-KW"/>
</dbReference>
<gene>
    <name evidence="6" type="ORF">DCC39_09695</name>
</gene>
<comment type="cofactor">
    <cofactor evidence="1">
        <name>FAD</name>
        <dbReference type="ChEBI" id="CHEBI:57692"/>
    </cofactor>
</comment>